<dbReference type="GO" id="GO:0000917">
    <property type="term" value="P:division septum assembly"/>
    <property type="evidence" value="ECO:0007669"/>
    <property type="project" value="UniProtKB-KW"/>
</dbReference>
<dbReference type="Proteomes" id="UP000028945">
    <property type="component" value="Chromosome"/>
</dbReference>
<keyword evidence="3 6" id="KW-0717">Septation</keyword>
<comment type="function">
    <text evidence="5 6">Cell division inhibitor that blocks the formation of polar Z ring septums. Rapidly oscillates between the poles of the cell to destabilize FtsZ filaments that have formed before they mature into polar Z rings. Prevents FtsZ polymerization.</text>
</comment>
<comment type="similarity">
    <text evidence="1 6">Belongs to the MinC family.</text>
</comment>
<evidence type="ECO:0000256" key="1">
    <source>
        <dbReference type="ARBA" id="ARBA00006291"/>
    </source>
</evidence>
<dbReference type="GO" id="GO:0051302">
    <property type="term" value="P:regulation of cell division"/>
    <property type="evidence" value="ECO:0007669"/>
    <property type="project" value="InterPro"/>
</dbReference>
<evidence type="ECO:0000313" key="10">
    <source>
        <dbReference type="EMBL" id="AIL32183.1"/>
    </source>
</evidence>
<dbReference type="Gene3D" id="2.160.20.70">
    <property type="match status" value="1"/>
</dbReference>
<dbReference type="PANTHER" id="PTHR34108:SF1">
    <property type="entry name" value="SEPTUM SITE-DETERMINING PROTEIN MINC"/>
    <property type="match status" value="1"/>
</dbReference>
<evidence type="ECO:0000313" key="11">
    <source>
        <dbReference type="Proteomes" id="UP000028945"/>
    </source>
</evidence>
<evidence type="ECO:0000256" key="2">
    <source>
        <dbReference type="ARBA" id="ARBA00022618"/>
    </source>
</evidence>
<dbReference type="GO" id="GO:1901891">
    <property type="term" value="P:regulation of cell septum assembly"/>
    <property type="evidence" value="ECO:0007669"/>
    <property type="project" value="InterPro"/>
</dbReference>
<dbReference type="STRING" id="1072685.IX83_01620"/>
<name>A0A077DGA5_9BURK</name>
<reference evidence="10 11" key="1">
    <citation type="journal article" date="2014" name="BMC Genomics">
        <title>A genomic perspective on a new bacterial genus and species from the Alcaligenaceae family, Basilea psittacipulmonis.</title>
        <authorList>
            <person name="Whiteson K.L."/>
            <person name="Hernandez D."/>
            <person name="Lazarevic V."/>
            <person name="Gaia N."/>
            <person name="Farinelli L."/>
            <person name="Francois P."/>
            <person name="Pilo P."/>
            <person name="Frey J."/>
            <person name="Schrenzel J."/>
        </authorList>
    </citation>
    <scope>NUCLEOTIDE SEQUENCE [LARGE SCALE GENOMIC DNA]</scope>
    <source>
        <strain evidence="10 11">DSM 24701</strain>
    </source>
</reference>
<dbReference type="GO" id="GO:0000902">
    <property type="term" value="P:cell morphogenesis"/>
    <property type="evidence" value="ECO:0007669"/>
    <property type="project" value="InterPro"/>
</dbReference>
<dbReference type="NCBIfam" id="TIGR01222">
    <property type="entry name" value="minC"/>
    <property type="match status" value="1"/>
</dbReference>
<gene>
    <name evidence="6" type="primary">minC</name>
    <name evidence="10" type="ORF">IX83_01620</name>
</gene>
<proteinExistence type="inferred from homology"/>
<dbReference type="HOGENOM" id="CLU_067812_0_0_4"/>
<keyword evidence="4 6" id="KW-0131">Cell cycle</keyword>
<keyword evidence="2 6" id="KW-0132">Cell division</keyword>
<dbReference type="HAMAP" id="MF_00267">
    <property type="entry name" value="MinC"/>
    <property type="match status" value="1"/>
</dbReference>
<dbReference type="Pfam" id="PF05209">
    <property type="entry name" value="MinC_N"/>
    <property type="match status" value="1"/>
</dbReference>
<evidence type="ECO:0000259" key="9">
    <source>
        <dbReference type="Pfam" id="PF05209"/>
    </source>
</evidence>
<dbReference type="InterPro" id="IPR007874">
    <property type="entry name" value="MinC_N"/>
</dbReference>
<comment type="subunit">
    <text evidence="6">Interacts with MinD and FtsZ.</text>
</comment>
<dbReference type="InterPro" id="IPR005526">
    <property type="entry name" value="Septum_form_inhib_MinC_C"/>
</dbReference>
<sequence length="266" mass="28858">MASLTHNQVIEAKTGDLFVLRWVLHYADTNLLIKALDLKMKQSGDFFRNEAIVLDANLIQKAPDWKLLQEAMKQHGLYLLGVTAPVSLFDSIKQAGLPILNFDKQAPATVKEAKTVAKPTEKAQPKPADPAPVPRATTPRTPEPAPASFASGGDVPAPPMIIERHLRSGQRVYAKNTDLIVIGTVSAGAEVIADGNVHIYGALRGRAVAGAKGDEKAKIFCTHLEAEMLVIAGVYKVIDSQLDPNLVNHPVMVELKQSKLEIRQVI</sequence>
<organism evidence="10 11">
    <name type="scientific">Basilea psittacipulmonis DSM 24701</name>
    <dbReference type="NCBI Taxonomy" id="1072685"/>
    <lineage>
        <taxon>Bacteria</taxon>
        <taxon>Pseudomonadati</taxon>
        <taxon>Pseudomonadota</taxon>
        <taxon>Betaproteobacteria</taxon>
        <taxon>Burkholderiales</taxon>
        <taxon>Alcaligenaceae</taxon>
        <taxon>Basilea</taxon>
    </lineage>
</organism>
<feature type="domain" description="Septum formation inhibitor MinC N-terminal" evidence="9">
    <location>
        <begin position="10"/>
        <end position="78"/>
    </location>
</feature>
<dbReference type="PANTHER" id="PTHR34108">
    <property type="entry name" value="SEPTUM SITE-DETERMINING PROTEIN MINC"/>
    <property type="match status" value="1"/>
</dbReference>
<dbReference type="AlphaFoldDB" id="A0A077DGA5"/>
<dbReference type="SUPFAM" id="SSF63848">
    <property type="entry name" value="Cell-division inhibitor MinC, C-terminal domain"/>
    <property type="match status" value="1"/>
</dbReference>
<keyword evidence="11" id="KW-1185">Reference proteome</keyword>
<protein>
    <recommendedName>
        <fullName evidence="6">Probable septum site-determining protein MinC</fullName>
    </recommendedName>
</protein>
<evidence type="ECO:0000256" key="3">
    <source>
        <dbReference type="ARBA" id="ARBA00023210"/>
    </source>
</evidence>
<dbReference type="EMBL" id="CP009238">
    <property type="protein sequence ID" value="AIL32183.1"/>
    <property type="molecule type" value="Genomic_DNA"/>
</dbReference>
<feature type="compositionally biased region" description="Basic and acidic residues" evidence="7">
    <location>
        <begin position="112"/>
        <end position="124"/>
    </location>
</feature>
<dbReference type="InterPro" id="IPR036145">
    <property type="entry name" value="MinC_C_sf"/>
</dbReference>
<dbReference type="KEGG" id="bpsi:IX83_01620"/>
<evidence type="ECO:0000256" key="6">
    <source>
        <dbReference type="HAMAP-Rule" id="MF_00267"/>
    </source>
</evidence>
<feature type="region of interest" description="Disordered" evidence="7">
    <location>
        <begin position="112"/>
        <end position="154"/>
    </location>
</feature>
<evidence type="ECO:0000256" key="4">
    <source>
        <dbReference type="ARBA" id="ARBA00023306"/>
    </source>
</evidence>
<dbReference type="RefSeq" id="WP_038498383.1">
    <property type="nucleotide sequence ID" value="NZ_AFWK01000114.1"/>
</dbReference>
<evidence type="ECO:0000256" key="5">
    <source>
        <dbReference type="ARBA" id="ARBA00025606"/>
    </source>
</evidence>
<feature type="domain" description="Septum formation inhibitor MinC C-terminal" evidence="8">
    <location>
        <begin position="161"/>
        <end position="262"/>
    </location>
</feature>
<dbReference type="OrthoDB" id="9794530at2"/>
<dbReference type="Gene3D" id="3.30.70.260">
    <property type="match status" value="1"/>
</dbReference>
<evidence type="ECO:0000259" key="8">
    <source>
        <dbReference type="Pfam" id="PF03775"/>
    </source>
</evidence>
<evidence type="ECO:0000256" key="7">
    <source>
        <dbReference type="SAM" id="MobiDB-lite"/>
    </source>
</evidence>
<accession>A0A077DGA5</accession>
<dbReference type="InterPro" id="IPR013033">
    <property type="entry name" value="MinC"/>
</dbReference>
<dbReference type="Pfam" id="PF03775">
    <property type="entry name" value="MinC_C"/>
    <property type="match status" value="1"/>
</dbReference>
<dbReference type="InterPro" id="IPR016098">
    <property type="entry name" value="CAP/MinC_C"/>
</dbReference>
<dbReference type="eggNOG" id="COG0850">
    <property type="taxonomic scope" value="Bacteria"/>
</dbReference>